<evidence type="ECO:0000313" key="1">
    <source>
        <dbReference type="EMBL" id="AOW12580.1"/>
    </source>
</evidence>
<evidence type="ECO:0000313" key="2">
    <source>
        <dbReference type="EMBL" id="OAD40450.1"/>
    </source>
</evidence>
<organism evidence="1 4">
    <name type="scientific">Hydrogenophaga crassostreae</name>
    <dbReference type="NCBI Taxonomy" id="1763535"/>
    <lineage>
        <taxon>Bacteria</taxon>
        <taxon>Pseudomonadati</taxon>
        <taxon>Pseudomonadota</taxon>
        <taxon>Betaproteobacteria</taxon>
        <taxon>Burkholderiales</taxon>
        <taxon>Comamonadaceae</taxon>
        <taxon>Hydrogenophaga</taxon>
    </lineage>
</organism>
<gene>
    <name evidence="1" type="ORF">LPB072_06710</name>
    <name evidence="2" type="ORF">LPB72_16195</name>
</gene>
<dbReference type="EMBL" id="LVWD01000030">
    <property type="protein sequence ID" value="OAD40450.1"/>
    <property type="molecule type" value="Genomic_DNA"/>
</dbReference>
<dbReference type="EMBL" id="CP017476">
    <property type="protein sequence ID" value="AOW12580.1"/>
    <property type="molecule type" value="Genomic_DNA"/>
</dbReference>
<dbReference type="KEGG" id="hyl:LPB072_06710"/>
<dbReference type="Proteomes" id="UP000185657">
    <property type="component" value="Unassembled WGS sequence"/>
</dbReference>
<sequence>MAPVIEMDEQLMASMRLGDPLLVAVQVRHEATAREAVAGRRDQRALRSRAMIELALAWADPVWRRHWRTAGR</sequence>
<accession>A0A162P2F3</accession>
<evidence type="ECO:0000313" key="4">
    <source>
        <dbReference type="Proteomes" id="UP000185680"/>
    </source>
</evidence>
<keyword evidence="3" id="KW-1185">Reference proteome</keyword>
<evidence type="ECO:0000313" key="3">
    <source>
        <dbReference type="Proteomes" id="UP000185657"/>
    </source>
</evidence>
<dbReference type="STRING" id="1763535.LPB072_06710"/>
<reference evidence="1 4" key="2">
    <citation type="submission" date="2016-10" db="EMBL/GenBank/DDBJ databases">
        <title>Hydorgenophaga sp. LPB0072 isolated from gastropod.</title>
        <authorList>
            <person name="Kim E."/>
            <person name="Yi H."/>
        </authorList>
    </citation>
    <scope>NUCLEOTIDE SEQUENCE [LARGE SCALE GENOMIC DNA]</scope>
    <source>
        <strain evidence="1 4">LPB0072</strain>
    </source>
</reference>
<reference evidence="2 3" key="1">
    <citation type="submission" date="2016-02" db="EMBL/GenBank/DDBJ databases">
        <title>Draft genome sequence of Hydrogenophaga sp. LPB0072.</title>
        <authorList>
            <person name="Shin S.-K."/>
            <person name="Yi H."/>
        </authorList>
    </citation>
    <scope>NUCLEOTIDE SEQUENCE [LARGE SCALE GENOMIC DNA]</scope>
    <source>
        <strain evidence="2 3">LPB0072</strain>
    </source>
</reference>
<dbReference type="RefSeq" id="WP_066093054.1">
    <property type="nucleotide sequence ID" value="NZ_CP017476.1"/>
</dbReference>
<name>A0A162P2F3_9BURK</name>
<proteinExistence type="predicted"/>
<protein>
    <submittedName>
        <fullName evidence="1">Uncharacterized protein</fullName>
    </submittedName>
</protein>
<dbReference type="AlphaFoldDB" id="A0A162P2F3"/>
<dbReference type="Proteomes" id="UP000185680">
    <property type="component" value="Chromosome"/>
</dbReference>